<reference evidence="10" key="1">
    <citation type="submission" date="2023-03" db="EMBL/GenBank/DDBJ databases">
        <authorList>
            <person name="Shen W."/>
            <person name="Cai J."/>
        </authorList>
    </citation>
    <scope>NUCLEOTIDE SEQUENCE</scope>
    <source>
        <strain evidence="10">B646-2</strain>
    </source>
</reference>
<dbReference type="PRINTS" id="PR00084">
    <property type="entry name" value="MTLDHDRGNASE"/>
</dbReference>
<evidence type="ECO:0000256" key="7">
    <source>
        <dbReference type="HAMAP-Rule" id="MF_00196"/>
    </source>
</evidence>
<dbReference type="NCBIfam" id="NF002652">
    <property type="entry name" value="PRK02318.2-5"/>
    <property type="match status" value="1"/>
</dbReference>
<dbReference type="Pfam" id="PF01232">
    <property type="entry name" value="Mannitol_dh"/>
    <property type="match status" value="1"/>
</dbReference>
<dbReference type="Pfam" id="PF08125">
    <property type="entry name" value="Mannitol_dh_C"/>
    <property type="match status" value="1"/>
</dbReference>
<comment type="similarity">
    <text evidence="1 7">Belongs to the mannitol dehydrogenase family.</text>
</comment>
<dbReference type="AlphaFoldDB" id="A0AAW8SXV8"/>
<dbReference type="InterPro" id="IPR036291">
    <property type="entry name" value="NAD(P)-bd_dom_sf"/>
</dbReference>
<feature type="domain" description="Mannitol dehydrogenase N-terminal" evidence="8">
    <location>
        <begin position="1"/>
        <end position="188"/>
    </location>
</feature>
<evidence type="ECO:0000256" key="4">
    <source>
        <dbReference type="ARBA" id="ARBA00023002"/>
    </source>
</evidence>
<feature type="domain" description="Mannitol dehydrogenase C-terminal" evidence="9">
    <location>
        <begin position="204"/>
        <end position="361"/>
    </location>
</feature>
<dbReference type="SUPFAM" id="SSF48179">
    <property type="entry name" value="6-phosphogluconate dehydrogenase C-terminal domain-like"/>
    <property type="match status" value="1"/>
</dbReference>
<keyword evidence="4 7" id="KW-0560">Oxidoreductase</keyword>
<evidence type="ECO:0000256" key="3">
    <source>
        <dbReference type="ARBA" id="ARBA00016219"/>
    </source>
</evidence>
<evidence type="ECO:0000259" key="9">
    <source>
        <dbReference type="Pfam" id="PF08125"/>
    </source>
</evidence>
<dbReference type="PANTHER" id="PTHR30524">
    <property type="entry name" value="MANNITOL-1-PHOSPHATE 5-DEHYDROGENASE"/>
    <property type="match status" value="1"/>
</dbReference>
<evidence type="ECO:0000256" key="5">
    <source>
        <dbReference type="ARBA" id="ARBA00023027"/>
    </source>
</evidence>
<dbReference type="EC" id="1.1.1.17" evidence="2 7"/>
<gene>
    <name evidence="7" type="primary">mtlD</name>
    <name evidence="10" type="ORF">P7D78_09910</name>
</gene>
<dbReference type="GO" id="GO:0005829">
    <property type="term" value="C:cytosol"/>
    <property type="evidence" value="ECO:0007669"/>
    <property type="project" value="TreeGrafter"/>
</dbReference>
<evidence type="ECO:0000313" key="10">
    <source>
        <dbReference type="EMBL" id="MDT2538442.1"/>
    </source>
</evidence>
<dbReference type="EMBL" id="JARPXM010000008">
    <property type="protein sequence ID" value="MDT2538442.1"/>
    <property type="molecule type" value="Genomic_DNA"/>
</dbReference>
<dbReference type="InterPro" id="IPR013131">
    <property type="entry name" value="Mannitol_DH_N"/>
</dbReference>
<comment type="catalytic activity">
    <reaction evidence="6 7">
        <text>D-mannitol 1-phosphate + NAD(+) = beta-D-fructose 6-phosphate + NADH + H(+)</text>
        <dbReference type="Rhea" id="RHEA:19661"/>
        <dbReference type="ChEBI" id="CHEBI:15378"/>
        <dbReference type="ChEBI" id="CHEBI:57540"/>
        <dbReference type="ChEBI" id="CHEBI:57634"/>
        <dbReference type="ChEBI" id="CHEBI:57945"/>
        <dbReference type="ChEBI" id="CHEBI:61381"/>
        <dbReference type="EC" id="1.1.1.17"/>
    </reaction>
</comment>
<dbReference type="InterPro" id="IPR013328">
    <property type="entry name" value="6PGD_dom2"/>
</dbReference>
<dbReference type="GO" id="GO:0019592">
    <property type="term" value="P:mannitol catabolic process"/>
    <property type="evidence" value="ECO:0007669"/>
    <property type="project" value="TreeGrafter"/>
</dbReference>
<dbReference type="InterPro" id="IPR023028">
    <property type="entry name" value="Mannitol_1_phos_5_DH"/>
</dbReference>
<dbReference type="InterPro" id="IPR000669">
    <property type="entry name" value="Mannitol_DH"/>
</dbReference>
<dbReference type="SUPFAM" id="SSF51735">
    <property type="entry name" value="NAD(P)-binding Rossmann-fold domains"/>
    <property type="match status" value="1"/>
</dbReference>
<proteinExistence type="inferred from homology"/>
<evidence type="ECO:0000256" key="2">
    <source>
        <dbReference type="ARBA" id="ARBA00012939"/>
    </source>
</evidence>
<dbReference type="PANTHER" id="PTHR30524:SF0">
    <property type="entry name" value="ALTRONATE OXIDOREDUCTASE-RELATED"/>
    <property type="match status" value="1"/>
</dbReference>
<dbReference type="RefSeq" id="WP_010743710.1">
    <property type="nucleotide sequence ID" value="NZ_BAAAXM010000014.1"/>
</dbReference>
<dbReference type="Gene3D" id="3.40.50.720">
    <property type="entry name" value="NAD(P)-binding Rossmann-like Domain"/>
    <property type="match status" value="1"/>
</dbReference>
<sequence>MKAVHFGAGNIGRGFIGQLLHQNDFEVCFVDTNEELIQQLNQDDGYLVEIIDENASRDFVDQVTALNSLTETDKVVSAIEEADILTTSVGANNLAKIAPVITKGLRKRFEQKCSINILANENVINASDSLKNKVYELLSEEEKISFNQFAYFVNTAIDRQSLGKTVNGKSIAVVEPYFEWVINRQQLDPATPYELKKVVLVDEMQPYIERKLYIVNAAHAAIAYLGALKKYQTVQTAIQDQAILQVVNQFLAENLEYFVQEYQFDREELTGFIEKTLKRQGNQKLSDEISRVGGSPIRKLGPTDRLVAPTEKLADLKLAHESGVKVIAAGYHYRNAADPEADKLAEMIEEEGLAATIKTISKLDGALLEEVIAAYETATLV</sequence>
<evidence type="ECO:0000259" key="8">
    <source>
        <dbReference type="Pfam" id="PF01232"/>
    </source>
</evidence>
<evidence type="ECO:0000256" key="6">
    <source>
        <dbReference type="ARBA" id="ARBA00048615"/>
    </source>
</evidence>
<keyword evidence="5 7" id="KW-0520">NAD</keyword>
<evidence type="ECO:0000313" key="11">
    <source>
        <dbReference type="Proteomes" id="UP001249240"/>
    </source>
</evidence>
<comment type="caution">
    <text evidence="10">The sequence shown here is derived from an EMBL/GenBank/DDBJ whole genome shotgun (WGS) entry which is preliminary data.</text>
</comment>
<dbReference type="GO" id="GO:0008926">
    <property type="term" value="F:mannitol-1-phosphate 5-dehydrogenase activity"/>
    <property type="evidence" value="ECO:0007669"/>
    <property type="project" value="UniProtKB-UniRule"/>
</dbReference>
<dbReference type="Proteomes" id="UP001249240">
    <property type="component" value="Unassembled WGS sequence"/>
</dbReference>
<dbReference type="InterPro" id="IPR013118">
    <property type="entry name" value="Mannitol_DH_C"/>
</dbReference>
<dbReference type="InterPro" id="IPR008927">
    <property type="entry name" value="6-PGluconate_DH-like_C_sf"/>
</dbReference>
<organism evidence="10 11">
    <name type="scientific">Enterococcus raffinosus</name>
    <dbReference type="NCBI Taxonomy" id="71452"/>
    <lineage>
        <taxon>Bacteria</taxon>
        <taxon>Bacillati</taxon>
        <taxon>Bacillota</taxon>
        <taxon>Bacilli</taxon>
        <taxon>Lactobacillales</taxon>
        <taxon>Enterococcaceae</taxon>
        <taxon>Enterococcus</taxon>
    </lineage>
</organism>
<feature type="binding site" evidence="7">
    <location>
        <begin position="3"/>
        <end position="14"/>
    </location>
    <ligand>
        <name>NAD(+)</name>
        <dbReference type="ChEBI" id="CHEBI:57540"/>
    </ligand>
</feature>
<dbReference type="HAMAP" id="MF_00196">
    <property type="entry name" value="Mannitol_dehydrog"/>
    <property type="match status" value="1"/>
</dbReference>
<accession>A0AAW8SXV8</accession>
<evidence type="ECO:0000256" key="1">
    <source>
        <dbReference type="ARBA" id="ARBA00006541"/>
    </source>
</evidence>
<name>A0AAW8SXV8_9ENTE</name>
<protein>
    <recommendedName>
        <fullName evidence="3 7">Mannitol-1-phosphate 5-dehydrogenase</fullName>
        <ecNumber evidence="2 7">1.1.1.17</ecNumber>
    </recommendedName>
</protein>
<dbReference type="Gene3D" id="1.10.1040.10">
    <property type="entry name" value="N-(1-d-carboxylethyl)-l-norvaline Dehydrogenase, domain 2"/>
    <property type="match status" value="1"/>
</dbReference>